<keyword evidence="5 6" id="KW-0472">Membrane</keyword>
<dbReference type="PANTHER" id="PTHR30619:SF1">
    <property type="entry name" value="RECOMBINATION PROTEIN 2"/>
    <property type="match status" value="1"/>
</dbReference>
<comment type="subcellular location">
    <subcellularLocation>
        <location evidence="1">Cell membrane</location>
        <topology evidence="1">Multi-pass membrane protein</topology>
    </subcellularLocation>
</comment>
<dbReference type="InterPro" id="IPR052159">
    <property type="entry name" value="Competence_DNA_uptake"/>
</dbReference>
<sequence>MRVLAWINNEWLEQRGHLFPWAAVCFGLGCGAYFLPRAEPAIWLLWACLGLGLAGLCAARFGGLYMGPLLVGLACVLLGFGSAGWRTHRVAAPVMQGHYYGPIEGRIVDMDRSGSGALRLLLDQVVLDAAIQPIRVRVSLHGRQDWLTPAYGQVVMMTGHLSPPSGAVEPGGFDFRRHAWFRQIGGIGYTRTPALLLGPAPDRLGVGRVRSLLSQRLRAAMPDVSGGVAAALLAGDRAYLPAEVVQNLRDSNLAHLLAISGLHMGLLAGLVFAAVRFGLAAMPWVALHWPIKKLAAVVALVGGAGYLALSGGSIATQRAYVMVAVALLALLFDRKAFSLRSVALAAMVVLALAPEAVTGPGFQMSFAATTALIAAFGVLPKGQRIGWRKWLFACLTVVFSSAVAGLATAPFAAAHFNRITDYGLLANLLATPLMGTVVIPAGLAGVCLMPFGLEALPLWVMGQGIAWILWVADFVAGLEGAVTPVVAPSPSVLPLIAAGGLWVCVIKGRLRFAAVLPLFVAIGLWSQTQRPELLISDDGKLVGVQTPEGRALSFPKGAGFVAEVWLENDGDMATQAEAASRPLWQAVADGVGIAQFGTTTLLHLRGKRGVAYRFDCSEEIWVISDQFLGEHLDVVAPNAACRVFDRRSLFKTGAVAARASDSRPEFASDRTGGRLWARAR</sequence>
<evidence type="ECO:0000256" key="4">
    <source>
        <dbReference type="ARBA" id="ARBA00022989"/>
    </source>
</evidence>
<gene>
    <name evidence="9" type="ORF">CLV74_101297</name>
</gene>
<evidence type="ECO:0000256" key="2">
    <source>
        <dbReference type="ARBA" id="ARBA00022475"/>
    </source>
</evidence>
<evidence type="ECO:0000313" key="10">
    <source>
        <dbReference type="Proteomes" id="UP000238392"/>
    </source>
</evidence>
<evidence type="ECO:0000256" key="3">
    <source>
        <dbReference type="ARBA" id="ARBA00022692"/>
    </source>
</evidence>
<dbReference type="RefSeq" id="WP_245888414.1">
    <property type="nucleotide sequence ID" value="NZ_PVTQ01000001.1"/>
</dbReference>
<dbReference type="Pfam" id="PF13567">
    <property type="entry name" value="DUF4131"/>
    <property type="match status" value="1"/>
</dbReference>
<feature type="transmembrane region" description="Helical" evidence="6">
    <location>
        <begin position="433"/>
        <end position="453"/>
    </location>
</feature>
<evidence type="ECO:0000256" key="6">
    <source>
        <dbReference type="SAM" id="Phobius"/>
    </source>
</evidence>
<feature type="transmembrane region" description="Helical" evidence="6">
    <location>
        <begin position="360"/>
        <end position="379"/>
    </location>
</feature>
<feature type="domain" description="DUF4131" evidence="8">
    <location>
        <begin position="41"/>
        <end position="194"/>
    </location>
</feature>
<feature type="transmembrane region" description="Helical" evidence="6">
    <location>
        <begin position="255"/>
        <end position="279"/>
    </location>
</feature>
<dbReference type="GO" id="GO:0005886">
    <property type="term" value="C:plasma membrane"/>
    <property type="evidence" value="ECO:0007669"/>
    <property type="project" value="UniProtKB-SubCell"/>
</dbReference>
<dbReference type="PANTHER" id="PTHR30619">
    <property type="entry name" value="DNA INTERNALIZATION/COMPETENCE PROTEIN COMEC/REC2"/>
    <property type="match status" value="1"/>
</dbReference>
<dbReference type="InterPro" id="IPR004477">
    <property type="entry name" value="ComEC_N"/>
</dbReference>
<organism evidence="9 10">
    <name type="scientific">Donghicola tyrosinivorans</name>
    <dbReference type="NCBI Taxonomy" id="1652492"/>
    <lineage>
        <taxon>Bacteria</taxon>
        <taxon>Pseudomonadati</taxon>
        <taxon>Pseudomonadota</taxon>
        <taxon>Alphaproteobacteria</taxon>
        <taxon>Rhodobacterales</taxon>
        <taxon>Roseobacteraceae</taxon>
        <taxon>Donghicola</taxon>
    </lineage>
</organism>
<feature type="transmembrane region" description="Helical" evidence="6">
    <location>
        <begin position="465"/>
        <end position="487"/>
    </location>
</feature>
<dbReference type="Pfam" id="PF03772">
    <property type="entry name" value="Competence"/>
    <property type="match status" value="1"/>
</dbReference>
<feature type="transmembrane region" description="Helical" evidence="6">
    <location>
        <begin position="291"/>
        <end position="309"/>
    </location>
</feature>
<feature type="transmembrane region" description="Helical" evidence="6">
    <location>
        <begin position="337"/>
        <end position="354"/>
    </location>
</feature>
<keyword evidence="2" id="KW-1003">Cell membrane</keyword>
<feature type="domain" description="ComEC/Rec2-related protein" evidence="7">
    <location>
        <begin position="232"/>
        <end position="508"/>
    </location>
</feature>
<evidence type="ECO:0000259" key="8">
    <source>
        <dbReference type="Pfam" id="PF13567"/>
    </source>
</evidence>
<dbReference type="Proteomes" id="UP000238392">
    <property type="component" value="Unassembled WGS sequence"/>
</dbReference>
<name>A0A2T0X5B6_9RHOB</name>
<feature type="transmembrane region" description="Helical" evidence="6">
    <location>
        <begin position="18"/>
        <end position="35"/>
    </location>
</feature>
<proteinExistence type="predicted"/>
<dbReference type="NCBIfam" id="TIGR00360">
    <property type="entry name" value="ComEC_N-term"/>
    <property type="match status" value="1"/>
</dbReference>
<evidence type="ECO:0000259" key="7">
    <source>
        <dbReference type="Pfam" id="PF03772"/>
    </source>
</evidence>
<evidence type="ECO:0000313" key="9">
    <source>
        <dbReference type="EMBL" id="PRY94162.1"/>
    </source>
</evidence>
<keyword evidence="4 6" id="KW-1133">Transmembrane helix</keyword>
<dbReference type="InterPro" id="IPR025405">
    <property type="entry name" value="DUF4131"/>
</dbReference>
<feature type="transmembrane region" description="Helical" evidence="6">
    <location>
        <begin position="391"/>
        <end position="413"/>
    </location>
</feature>
<feature type="transmembrane region" description="Helical" evidence="6">
    <location>
        <begin position="67"/>
        <end position="85"/>
    </location>
</feature>
<dbReference type="PROSITE" id="PS51257">
    <property type="entry name" value="PROKAR_LIPOPROTEIN"/>
    <property type="match status" value="1"/>
</dbReference>
<evidence type="ECO:0000256" key="1">
    <source>
        <dbReference type="ARBA" id="ARBA00004651"/>
    </source>
</evidence>
<reference evidence="9 10" key="1">
    <citation type="submission" date="2018-03" db="EMBL/GenBank/DDBJ databases">
        <title>Genomic Encyclopedia of Archaeal and Bacterial Type Strains, Phase II (KMG-II): from individual species to whole genera.</title>
        <authorList>
            <person name="Goeker M."/>
        </authorList>
    </citation>
    <scope>NUCLEOTIDE SEQUENCE [LARGE SCALE GENOMIC DNA]</scope>
    <source>
        <strain evidence="9 10">DSM 100212</strain>
    </source>
</reference>
<accession>A0A2T0X5B6</accession>
<comment type="caution">
    <text evidence="9">The sequence shown here is derived from an EMBL/GenBank/DDBJ whole genome shotgun (WGS) entry which is preliminary data.</text>
</comment>
<dbReference type="AlphaFoldDB" id="A0A2T0X5B6"/>
<protein>
    <submittedName>
        <fullName evidence="9">Competence protein ComEC</fullName>
    </submittedName>
</protein>
<dbReference type="EMBL" id="PVTQ01000001">
    <property type="protein sequence ID" value="PRY94162.1"/>
    <property type="molecule type" value="Genomic_DNA"/>
</dbReference>
<keyword evidence="3 6" id="KW-0812">Transmembrane</keyword>
<keyword evidence="10" id="KW-1185">Reference proteome</keyword>
<feature type="transmembrane region" description="Helical" evidence="6">
    <location>
        <begin position="42"/>
        <end position="61"/>
    </location>
</feature>
<evidence type="ECO:0000256" key="5">
    <source>
        <dbReference type="ARBA" id="ARBA00023136"/>
    </source>
</evidence>
<feature type="transmembrane region" description="Helical" evidence="6">
    <location>
        <begin position="499"/>
        <end position="525"/>
    </location>
</feature>